<dbReference type="Pfam" id="PF01206">
    <property type="entry name" value="TusA"/>
    <property type="match status" value="1"/>
</dbReference>
<dbReference type="SUPFAM" id="SSF64307">
    <property type="entry name" value="SirA-like"/>
    <property type="match status" value="1"/>
</dbReference>
<dbReference type="Pfam" id="PF02635">
    <property type="entry name" value="DsrE"/>
    <property type="match status" value="1"/>
</dbReference>
<dbReference type="InterPro" id="IPR019870">
    <property type="entry name" value="Se_metab_YedF"/>
</dbReference>
<feature type="domain" description="UPF0033" evidence="1">
    <location>
        <begin position="3"/>
        <end position="68"/>
    </location>
</feature>
<evidence type="ECO:0000313" key="3">
    <source>
        <dbReference type="Proteomes" id="UP000277864"/>
    </source>
</evidence>
<name>A0A3S0GEX7_9ENTE</name>
<protein>
    <submittedName>
        <fullName evidence="2">Sulfurtransferase-like selenium metabolism protein YedF</fullName>
    </submittedName>
</protein>
<dbReference type="InterPro" id="IPR003787">
    <property type="entry name" value="Sulphur_relay_DsrE/F-like"/>
</dbReference>
<dbReference type="Gene3D" id="3.40.1260.10">
    <property type="entry name" value="DsrEFH-like"/>
    <property type="match status" value="1"/>
</dbReference>
<dbReference type="Proteomes" id="UP000277864">
    <property type="component" value="Unassembled WGS sequence"/>
</dbReference>
<dbReference type="OrthoDB" id="9801500at2"/>
<dbReference type="EMBL" id="PXZH01000001">
    <property type="protein sequence ID" value="RST90169.1"/>
    <property type="molecule type" value="Genomic_DNA"/>
</dbReference>
<dbReference type="InterPro" id="IPR036868">
    <property type="entry name" value="TusA-like_sf"/>
</dbReference>
<dbReference type="NCBIfam" id="TIGR03527">
    <property type="entry name" value="selenium_YedF"/>
    <property type="match status" value="1"/>
</dbReference>
<sequence>MEKINAIGDVCPVPVIKTKKALRTTDVVEIVVDNEIATQNLKKMAEQLGYGYSMNQVSTKEYTVVIDKNKADDEVCMPMTHVEVNEVKGESYSVFCDTQVMGRGDDVLGTTLMKSFFYALTEQDVLPDKVVLYNGGVHLAVEGSDVLEDLQTLLDKGVEVYACGACANFYGVTDQIKLAEITNMYRIVELMREANRVVKP</sequence>
<dbReference type="InterPro" id="IPR001455">
    <property type="entry name" value="TusA-like"/>
</dbReference>
<proteinExistence type="predicted"/>
<keyword evidence="3" id="KW-1185">Reference proteome</keyword>
<keyword evidence="2" id="KW-0808">Transferase</keyword>
<evidence type="ECO:0000259" key="1">
    <source>
        <dbReference type="Pfam" id="PF01206"/>
    </source>
</evidence>
<dbReference type="GO" id="GO:0016740">
    <property type="term" value="F:transferase activity"/>
    <property type="evidence" value="ECO:0007669"/>
    <property type="project" value="UniProtKB-KW"/>
</dbReference>
<organism evidence="2 3">
    <name type="scientific">Vagococcus humatus</name>
    <dbReference type="NCBI Taxonomy" id="1889241"/>
    <lineage>
        <taxon>Bacteria</taxon>
        <taxon>Bacillati</taxon>
        <taxon>Bacillota</taxon>
        <taxon>Bacilli</taxon>
        <taxon>Lactobacillales</taxon>
        <taxon>Enterococcaceae</taxon>
        <taxon>Vagococcus</taxon>
    </lineage>
</organism>
<dbReference type="RefSeq" id="WP_125942782.1">
    <property type="nucleotide sequence ID" value="NZ_PXZH01000001.1"/>
</dbReference>
<comment type="caution">
    <text evidence="2">The sequence shown here is derived from an EMBL/GenBank/DDBJ whole genome shotgun (WGS) entry which is preliminary data.</text>
</comment>
<dbReference type="InterPro" id="IPR027396">
    <property type="entry name" value="DsrEFH-like"/>
</dbReference>
<dbReference type="Gene3D" id="3.30.110.40">
    <property type="entry name" value="TusA-like domain"/>
    <property type="match status" value="1"/>
</dbReference>
<reference evidence="2 3" key="1">
    <citation type="submission" date="2018-03" db="EMBL/GenBank/DDBJ databases">
        <authorList>
            <person name="Gulvik C.A."/>
        </authorList>
    </citation>
    <scope>NUCLEOTIDE SEQUENCE [LARGE SCALE GENOMIC DNA]</scope>
    <source>
        <strain evidence="2 3">JCM 31581</strain>
    </source>
</reference>
<gene>
    <name evidence="2" type="primary">yedF</name>
    <name evidence="2" type="ORF">C7P63_03580</name>
</gene>
<accession>A0A3S0GEX7</accession>
<dbReference type="SUPFAM" id="SSF75169">
    <property type="entry name" value="DsrEFH-like"/>
    <property type="match status" value="1"/>
</dbReference>
<dbReference type="AlphaFoldDB" id="A0A3S0GEX7"/>
<evidence type="ECO:0000313" key="2">
    <source>
        <dbReference type="EMBL" id="RST90169.1"/>
    </source>
</evidence>